<keyword evidence="2 5" id="KW-0436">Ligase</keyword>
<reference evidence="5 6" key="1">
    <citation type="submission" date="2019-09" db="EMBL/GenBank/DDBJ databases">
        <authorList>
            <person name="Wang X."/>
        </authorList>
    </citation>
    <scope>NUCLEOTIDE SEQUENCE [LARGE SCALE GENOMIC DNA]</scope>
    <source>
        <strain evidence="5 6">CICC 11023</strain>
    </source>
</reference>
<evidence type="ECO:0000259" key="3">
    <source>
        <dbReference type="Pfam" id="PF00501"/>
    </source>
</evidence>
<dbReference type="SUPFAM" id="SSF56801">
    <property type="entry name" value="Acetyl-CoA synthetase-like"/>
    <property type="match status" value="1"/>
</dbReference>
<evidence type="ECO:0000259" key="4">
    <source>
        <dbReference type="Pfam" id="PF13193"/>
    </source>
</evidence>
<keyword evidence="6" id="KW-1185">Reference proteome</keyword>
<dbReference type="InterPro" id="IPR045851">
    <property type="entry name" value="AMP-bd_C_sf"/>
</dbReference>
<dbReference type="Gene3D" id="3.30.300.30">
    <property type="match status" value="1"/>
</dbReference>
<evidence type="ECO:0000313" key="5">
    <source>
        <dbReference type="EMBL" id="KAA8880613.1"/>
    </source>
</evidence>
<dbReference type="OrthoDB" id="4507402at2"/>
<organism evidence="5 6">
    <name type="scientific">Nocardia colli</name>
    <dbReference type="NCBI Taxonomy" id="2545717"/>
    <lineage>
        <taxon>Bacteria</taxon>
        <taxon>Bacillati</taxon>
        <taxon>Actinomycetota</taxon>
        <taxon>Actinomycetes</taxon>
        <taxon>Mycobacteriales</taxon>
        <taxon>Nocardiaceae</taxon>
        <taxon>Nocardia</taxon>
    </lineage>
</organism>
<dbReference type="GO" id="GO:0031956">
    <property type="term" value="F:medium-chain fatty acid-CoA ligase activity"/>
    <property type="evidence" value="ECO:0007669"/>
    <property type="project" value="TreeGrafter"/>
</dbReference>
<accession>A0A5N0DV38</accession>
<name>A0A5N0DV38_9NOCA</name>
<dbReference type="PANTHER" id="PTHR43201">
    <property type="entry name" value="ACYL-COA SYNTHETASE"/>
    <property type="match status" value="1"/>
</dbReference>
<sequence length="538" mass="57274">MVDDLVPRALRQEWTSMGWCPGRDVFGLFTETTERDPDKIAVIDDAGSITYRRLHHQARQVAQALRAEGVGAGDVVGICLPNRREVCVVELAVAALGAVSVAFPVGYREREIRGVLTRSRAVAWVTVAAHHDFSPAAVVRAAMGELPDLRMCFVLGAEVPGCSSLDAVLADPGEPAAITTPGPDSSGPARIMVTSGTEREPKLVVYHHDALVGGIANQLTVIGVDSSTRLMLLPPICSGFGALATFGVLARHGATLVLTSTFDPAAVLRLLNRHRVAVLCAVPTMTHDLLDHATAVTAAVRLVYLAGAPIAPALIDRTSAAFGCTVVSAYGSSDGAFCCTHPDDPPDKVATTVGRPSDAVCSFKIMDPGRDEERPVGEIGEIWARGPVSPLCYADSPELDRRYRDPLGWTKTGDLGAVDAEGYLHVTDRLKDIIVRGGVNISPAEIESELLTHPAVARAACAGIPDERLGERLCAWITMHPAATAPTLADLRAHLTRRGLAKFQLPEDLRIVDRLPTGPSGKVLRRVLRASADAWAQE</sequence>
<proteinExistence type="inferred from homology"/>
<dbReference type="InterPro" id="IPR042099">
    <property type="entry name" value="ANL_N_sf"/>
</dbReference>
<dbReference type="EMBL" id="VXLC01000032">
    <property type="protein sequence ID" value="KAA8880613.1"/>
    <property type="molecule type" value="Genomic_DNA"/>
</dbReference>
<feature type="domain" description="AMP-binding enzyme C-terminal" evidence="4">
    <location>
        <begin position="445"/>
        <end position="522"/>
    </location>
</feature>
<dbReference type="Pfam" id="PF00501">
    <property type="entry name" value="AMP-binding"/>
    <property type="match status" value="1"/>
</dbReference>
<protein>
    <submittedName>
        <fullName evidence="5">Acyl--CoA ligase</fullName>
    </submittedName>
</protein>
<gene>
    <name evidence="5" type="ORF">F3087_40560</name>
</gene>
<dbReference type="AlphaFoldDB" id="A0A5N0DV38"/>
<comment type="caution">
    <text evidence="5">The sequence shown here is derived from an EMBL/GenBank/DDBJ whole genome shotgun (WGS) entry which is preliminary data.</text>
</comment>
<dbReference type="InterPro" id="IPR025110">
    <property type="entry name" value="AMP-bd_C"/>
</dbReference>
<feature type="domain" description="AMP-dependent synthetase/ligase" evidence="3">
    <location>
        <begin position="29"/>
        <end position="388"/>
    </location>
</feature>
<dbReference type="Gene3D" id="3.40.50.12780">
    <property type="entry name" value="N-terminal domain of ligase-like"/>
    <property type="match status" value="1"/>
</dbReference>
<dbReference type="GO" id="GO:0006631">
    <property type="term" value="P:fatty acid metabolic process"/>
    <property type="evidence" value="ECO:0007669"/>
    <property type="project" value="TreeGrafter"/>
</dbReference>
<evidence type="ECO:0000313" key="6">
    <source>
        <dbReference type="Proteomes" id="UP000323876"/>
    </source>
</evidence>
<comment type="similarity">
    <text evidence="1">Belongs to the ATP-dependent AMP-binding enzyme family.</text>
</comment>
<evidence type="ECO:0000256" key="1">
    <source>
        <dbReference type="ARBA" id="ARBA00006432"/>
    </source>
</evidence>
<dbReference type="Proteomes" id="UP000323876">
    <property type="component" value="Unassembled WGS sequence"/>
</dbReference>
<dbReference type="Pfam" id="PF13193">
    <property type="entry name" value="AMP-binding_C"/>
    <property type="match status" value="1"/>
</dbReference>
<evidence type="ECO:0000256" key="2">
    <source>
        <dbReference type="ARBA" id="ARBA00022598"/>
    </source>
</evidence>
<dbReference type="RefSeq" id="WP_150407490.1">
    <property type="nucleotide sequence ID" value="NZ_VXLC01000032.1"/>
</dbReference>
<dbReference type="PANTHER" id="PTHR43201:SF5">
    <property type="entry name" value="MEDIUM-CHAIN ACYL-COA LIGASE ACSF2, MITOCHONDRIAL"/>
    <property type="match status" value="1"/>
</dbReference>
<dbReference type="InterPro" id="IPR000873">
    <property type="entry name" value="AMP-dep_synth/lig_dom"/>
</dbReference>